<accession>A0A6C0IZ21</accession>
<organism evidence="3">
    <name type="scientific">viral metagenome</name>
    <dbReference type="NCBI Taxonomy" id="1070528"/>
    <lineage>
        <taxon>unclassified sequences</taxon>
        <taxon>metagenomes</taxon>
        <taxon>organismal metagenomes</taxon>
    </lineage>
</organism>
<dbReference type="InterPro" id="IPR004601">
    <property type="entry name" value="UvdE"/>
</dbReference>
<sequence length="67" mass="7855">MRNRKKPIFSSRTVRLATIEKHGIDHVKKLALQNIEDIKKILEENVKLGIFVFRISSEVFPHITNEK</sequence>
<dbReference type="GO" id="GO:0009411">
    <property type="term" value="P:response to UV"/>
    <property type="evidence" value="ECO:0007669"/>
    <property type="project" value="InterPro"/>
</dbReference>
<dbReference type="PANTHER" id="PTHR31290:SF5">
    <property type="entry name" value="UV-DAMAGE ENDONUCLEASE"/>
    <property type="match status" value="1"/>
</dbReference>
<dbReference type="GO" id="GO:0006289">
    <property type="term" value="P:nucleotide-excision repair"/>
    <property type="evidence" value="ECO:0007669"/>
    <property type="project" value="InterPro"/>
</dbReference>
<evidence type="ECO:0000256" key="1">
    <source>
        <dbReference type="ARBA" id="ARBA00022763"/>
    </source>
</evidence>
<protein>
    <submittedName>
        <fullName evidence="3">Uncharacterized protein</fullName>
    </submittedName>
</protein>
<dbReference type="Gene3D" id="3.20.20.150">
    <property type="entry name" value="Divalent-metal-dependent TIM barrel enzymes"/>
    <property type="match status" value="1"/>
</dbReference>
<dbReference type="EMBL" id="MN740294">
    <property type="protein sequence ID" value="QHT98601.1"/>
    <property type="molecule type" value="Genomic_DNA"/>
</dbReference>
<dbReference type="GO" id="GO:0004519">
    <property type="term" value="F:endonuclease activity"/>
    <property type="evidence" value="ECO:0007669"/>
    <property type="project" value="InterPro"/>
</dbReference>
<dbReference type="Pfam" id="PF03851">
    <property type="entry name" value="UvdE"/>
    <property type="match status" value="1"/>
</dbReference>
<proteinExistence type="predicted"/>
<reference evidence="3" key="1">
    <citation type="journal article" date="2020" name="Nature">
        <title>Giant virus diversity and host interactions through global metagenomics.</title>
        <authorList>
            <person name="Schulz F."/>
            <person name="Roux S."/>
            <person name="Paez-Espino D."/>
            <person name="Jungbluth S."/>
            <person name="Walsh D.A."/>
            <person name="Denef V.J."/>
            <person name="McMahon K.D."/>
            <person name="Konstantinidis K.T."/>
            <person name="Eloe-Fadrosh E.A."/>
            <person name="Kyrpides N.C."/>
            <person name="Woyke T."/>
        </authorList>
    </citation>
    <scope>NUCLEOTIDE SEQUENCE</scope>
    <source>
        <strain evidence="3">GVMAG-M-3300025676-16</strain>
    </source>
</reference>
<evidence type="ECO:0000256" key="2">
    <source>
        <dbReference type="ARBA" id="ARBA00023204"/>
    </source>
</evidence>
<dbReference type="AlphaFoldDB" id="A0A6C0IZ21"/>
<evidence type="ECO:0000313" key="3">
    <source>
        <dbReference type="EMBL" id="QHT98601.1"/>
    </source>
</evidence>
<keyword evidence="1" id="KW-0227">DNA damage</keyword>
<name>A0A6C0IZ21_9ZZZZ</name>
<dbReference type="PANTHER" id="PTHR31290">
    <property type="entry name" value="UV-DAMAGE ENDONUCLEASE"/>
    <property type="match status" value="1"/>
</dbReference>
<keyword evidence="2" id="KW-0234">DNA repair</keyword>